<gene>
    <name evidence="2" type="ORF">JM658_04610</name>
</gene>
<organism evidence="2 3">
    <name type="scientific">Joostella atrarenae</name>
    <dbReference type="NCBI Taxonomy" id="679257"/>
    <lineage>
        <taxon>Bacteria</taxon>
        <taxon>Pseudomonadati</taxon>
        <taxon>Bacteroidota</taxon>
        <taxon>Flavobacteriia</taxon>
        <taxon>Flavobacteriales</taxon>
        <taxon>Flavobacteriaceae</taxon>
        <taxon>Joostella</taxon>
    </lineage>
</organism>
<sequence length="226" mass="23730">MKNGILIIVLLISGLAFSQTPITVKLENQCNCQVLNGTDVTDPGDVNNPADVGDIYINTDSGLLFFWDGDSWELTSGHTVKSMTFAINKDNRTLELIDINSGEILEVSLDDIKDEVNTDNQNLANVLGEGADAGDVEITGLLDPTAAQSAATRNYVDSAIATSAADGSETKLINGTTTTVTGDGKDGSAYKVEVAAESITSTEIKNGTVANEDLADAAVQTENILD</sequence>
<accession>A0ABS9J180</accession>
<evidence type="ECO:0000313" key="3">
    <source>
        <dbReference type="Proteomes" id="UP000829517"/>
    </source>
</evidence>
<feature type="signal peptide" evidence="1">
    <location>
        <begin position="1"/>
        <end position="18"/>
    </location>
</feature>
<dbReference type="Proteomes" id="UP000829517">
    <property type="component" value="Unassembled WGS sequence"/>
</dbReference>
<reference evidence="2 3" key="1">
    <citation type="submission" date="2021-01" db="EMBL/GenBank/DDBJ databases">
        <title>Genome sequencing of Joostella atrarenae M1-2 (= KCTC 23194).</title>
        <authorList>
            <person name="Zakaria M.R."/>
            <person name="Lam M.Q."/>
            <person name="Chong C.S."/>
        </authorList>
    </citation>
    <scope>NUCLEOTIDE SEQUENCE [LARGE SCALE GENOMIC DNA]</scope>
    <source>
        <strain evidence="2 3">M1-2</strain>
    </source>
</reference>
<evidence type="ECO:0000313" key="2">
    <source>
        <dbReference type="EMBL" id="MCF8714103.1"/>
    </source>
</evidence>
<proteinExistence type="predicted"/>
<dbReference type="EMBL" id="JAETXX010000001">
    <property type="protein sequence ID" value="MCF8714103.1"/>
    <property type="molecule type" value="Genomic_DNA"/>
</dbReference>
<feature type="non-terminal residue" evidence="2">
    <location>
        <position position="226"/>
    </location>
</feature>
<protein>
    <submittedName>
        <fullName evidence="2">Uncharacterized protein</fullName>
    </submittedName>
</protein>
<feature type="chain" id="PRO_5045685537" evidence="1">
    <location>
        <begin position="19"/>
        <end position="226"/>
    </location>
</feature>
<comment type="caution">
    <text evidence="2">The sequence shown here is derived from an EMBL/GenBank/DDBJ whole genome shotgun (WGS) entry which is preliminary data.</text>
</comment>
<keyword evidence="1" id="KW-0732">Signal</keyword>
<name>A0ABS9J180_9FLAO</name>
<evidence type="ECO:0000256" key="1">
    <source>
        <dbReference type="SAM" id="SignalP"/>
    </source>
</evidence>
<keyword evidence="3" id="KW-1185">Reference proteome</keyword>